<keyword evidence="3" id="KW-1185">Reference proteome</keyword>
<accession>A0A512JNY4</accession>
<feature type="domain" description="PilZ" evidence="1">
    <location>
        <begin position="3"/>
        <end position="84"/>
    </location>
</feature>
<organism evidence="2 3">
    <name type="scientific">Methylobacterium gnaphalii</name>
    <dbReference type="NCBI Taxonomy" id="1010610"/>
    <lineage>
        <taxon>Bacteria</taxon>
        <taxon>Pseudomonadati</taxon>
        <taxon>Pseudomonadota</taxon>
        <taxon>Alphaproteobacteria</taxon>
        <taxon>Hyphomicrobiales</taxon>
        <taxon>Methylobacteriaceae</taxon>
        <taxon>Methylobacterium</taxon>
    </lineage>
</organism>
<dbReference type="EMBL" id="BJZV01000021">
    <property type="protein sequence ID" value="GEP11648.1"/>
    <property type="molecule type" value="Genomic_DNA"/>
</dbReference>
<evidence type="ECO:0000313" key="2">
    <source>
        <dbReference type="EMBL" id="GEP11648.1"/>
    </source>
</evidence>
<dbReference type="AlphaFoldDB" id="A0A512JNY4"/>
<dbReference type="RefSeq" id="WP_147048065.1">
    <property type="nucleotide sequence ID" value="NZ_BJZV01000021.1"/>
</dbReference>
<dbReference type="SUPFAM" id="SSF141371">
    <property type="entry name" value="PilZ domain-like"/>
    <property type="match status" value="1"/>
</dbReference>
<dbReference type="Proteomes" id="UP000321750">
    <property type="component" value="Unassembled WGS sequence"/>
</dbReference>
<dbReference type="OrthoDB" id="7188320at2"/>
<comment type="caution">
    <text evidence="2">The sequence shown here is derived from an EMBL/GenBank/DDBJ whole genome shotgun (WGS) entry which is preliminary data.</text>
</comment>
<protein>
    <recommendedName>
        <fullName evidence="1">PilZ domain-containing protein</fullName>
    </recommendedName>
</protein>
<sequence length="126" mass="13677">MIERRKRPRVRADSVAFIFTKTGNPVACRMIDRSPDGARLLVDSVFGIPDKFRLVVQKSGESFSTQVVWRGPQELGVAFGETPDVLAVASYVAAPEPIDIVLDRTIGGLPPDHQSDSLTSGVTPDL</sequence>
<gene>
    <name evidence="2" type="ORF">MGN01_34930</name>
</gene>
<name>A0A512JNY4_9HYPH</name>
<reference evidence="2 3" key="1">
    <citation type="submission" date="2019-07" db="EMBL/GenBank/DDBJ databases">
        <title>Whole genome shotgun sequence of Methylobacterium gnaphalii NBRC 107716.</title>
        <authorList>
            <person name="Hosoyama A."/>
            <person name="Uohara A."/>
            <person name="Ohji S."/>
            <person name="Ichikawa N."/>
        </authorList>
    </citation>
    <scope>NUCLEOTIDE SEQUENCE [LARGE SCALE GENOMIC DNA]</scope>
    <source>
        <strain evidence="2 3">NBRC 107716</strain>
    </source>
</reference>
<evidence type="ECO:0000313" key="3">
    <source>
        <dbReference type="Proteomes" id="UP000321750"/>
    </source>
</evidence>
<dbReference type="GO" id="GO:0035438">
    <property type="term" value="F:cyclic-di-GMP binding"/>
    <property type="evidence" value="ECO:0007669"/>
    <property type="project" value="InterPro"/>
</dbReference>
<evidence type="ECO:0000259" key="1">
    <source>
        <dbReference type="Pfam" id="PF07238"/>
    </source>
</evidence>
<proteinExistence type="predicted"/>
<dbReference type="InterPro" id="IPR009875">
    <property type="entry name" value="PilZ_domain"/>
</dbReference>
<dbReference type="Pfam" id="PF07238">
    <property type="entry name" value="PilZ"/>
    <property type="match status" value="1"/>
</dbReference>